<evidence type="ECO:0000256" key="5">
    <source>
        <dbReference type="ARBA" id="ARBA00022840"/>
    </source>
</evidence>
<name>A0ABN9ZKQ6_PIPNA</name>
<keyword evidence="4" id="KW-0547">Nucleotide-binding</keyword>
<keyword evidence="5" id="KW-0067">ATP-binding</keyword>
<keyword evidence="10" id="KW-1185">Reference proteome</keyword>
<evidence type="ECO:0000259" key="8">
    <source>
        <dbReference type="PROSITE" id="PS50837"/>
    </source>
</evidence>
<dbReference type="InterPro" id="IPR011029">
    <property type="entry name" value="DEATH-like_dom_sf"/>
</dbReference>
<evidence type="ECO:0000256" key="1">
    <source>
        <dbReference type="ARBA" id="ARBA00008665"/>
    </source>
</evidence>
<dbReference type="InterPro" id="IPR032675">
    <property type="entry name" value="LRR_dom_sf"/>
</dbReference>
<evidence type="ECO:0000256" key="6">
    <source>
        <dbReference type="SAM" id="MobiDB-lite"/>
    </source>
</evidence>
<proteinExistence type="inferred from homology"/>
<dbReference type="Pfam" id="PF17776">
    <property type="entry name" value="NLRC4_HD2"/>
    <property type="match status" value="1"/>
</dbReference>
<feature type="domain" description="Pyrin" evidence="7">
    <location>
        <begin position="1"/>
        <end position="92"/>
    </location>
</feature>
<dbReference type="InterPro" id="IPR041267">
    <property type="entry name" value="NLRP_HD2"/>
</dbReference>
<evidence type="ECO:0000256" key="2">
    <source>
        <dbReference type="ARBA" id="ARBA00022614"/>
    </source>
</evidence>
<dbReference type="InterPro" id="IPR004020">
    <property type="entry name" value="DAPIN"/>
</dbReference>
<sequence length="1050" mass="115163">MDFNLRPLLEQLEQEELSKFKSLLRTLPPQDELQHVSQAEVDEASGQQLAEILTTSCPVFWVEMVTIQVFDKMNRTDLSKRAKDELREAALKSLQENALPPSELAQVQGRSVTNPEDATESSEGETPGQQDAYSNIWKTSGPIWKQNLWPKASEHPHTFPQGYESLVPFCNPHAPAGPFPHTVVLQGAAGVGKTTLAKKWMLDWAQDHLPATLPSAFYLSCKELGRQGACACTFAELLAKKRPDAQEAGRQVLAQGQEVLVVIDGFDELRVPSGALLHDICGDWREPKPVPVLLGSLLKRKLLPKATLLVTTRPEALGELRLLLDQPLLVQVEGFQEAERRGYFLEHFEQQDQALRAFQGMKASPALFRMGAAPAVCWVACTCLKGQLDKGEDPASTCRTPTSLFLRFLCGQCPHLAAPAPRLPTALRALSLLAAQGVWAHTSLFDGQDLGQLGVSEADLRPFLEGKVLQADADCEGCYAFLHLSVQQFLAALFYLLDGGAGAPGGAGGCGCAAQGIGDVRALLSKEKRLRNPSLAHVGRFLFGLANEERARELEAAFGCRVCREVRQELLLAARSAAGDWPSSSRADTRELLRCLFESQDGALVREALASVTELALHLQSERDLVHAAFCLGHSRALRRLSLRVEKGIFAEEDRSREPGPWAERSQSDQHLLPFWADLCAAVGSSRNLVSLDLSQSSLSASAVGVLCENIASAPRSLQRLVLRNLSPANAYRHFCAILGGYESLTHLTLEGSDQKYVLPILCGVLLHPKCNLQYLRLVSCSATAQQWADLAASLEMNHSLTCLNITASEFQDAGAKRLYMTLRHPTCTLQRLSLENCHLTAAYCKELSSSLMVNLRLTHLCLARNDLGDHGVRLLCEGLSYPECQLQTLVLFHCSITSDGCIALSALLQEGSGLAHLDLGRNHLGITGVKFLCEALRKPLCRLRRLWLWGCGIIPFSCGDLASALSSSQHLVSLDLGQNSLEHSGMKTLADVLKLPSCPLQKLRLKIDHSDVQIQKLLEEIKEGNPKLTIERDNEEPKNHRPSSADFIF</sequence>
<dbReference type="CDD" id="cd08320">
    <property type="entry name" value="Pyrin_NALPs"/>
    <property type="match status" value="1"/>
</dbReference>
<evidence type="ECO:0000256" key="3">
    <source>
        <dbReference type="ARBA" id="ARBA00022737"/>
    </source>
</evidence>
<dbReference type="PANTHER" id="PTHR45690:SF14">
    <property type="entry name" value="NACHT, LRR AND PYD DOMAINS-CONTAINING PROTEIN 2"/>
    <property type="match status" value="1"/>
</dbReference>
<dbReference type="InterPro" id="IPR050637">
    <property type="entry name" value="NLRP_innate_immun_reg"/>
</dbReference>
<feature type="domain" description="NACHT" evidence="8">
    <location>
        <begin position="181"/>
        <end position="381"/>
    </location>
</feature>
<keyword evidence="3" id="KW-0677">Repeat</keyword>
<dbReference type="Gene3D" id="1.10.533.10">
    <property type="entry name" value="Death Domain, Fas"/>
    <property type="match status" value="1"/>
</dbReference>
<dbReference type="InterPro" id="IPR007111">
    <property type="entry name" value="NACHT_NTPase"/>
</dbReference>
<dbReference type="Pfam" id="PF05729">
    <property type="entry name" value="NACHT"/>
    <property type="match status" value="1"/>
</dbReference>
<dbReference type="SUPFAM" id="SSF52047">
    <property type="entry name" value="RNI-like"/>
    <property type="match status" value="1"/>
</dbReference>
<dbReference type="SMART" id="SM01289">
    <property type="entry name" value="PYRIN"/>
    <property type="match status" value="1"/>
</dbReference>
<dbReference type="EMBL" id="OY882872">
    <property type="protein sequence ID" value="CAK6437470.1"/>
    <property type="molecule type" value="Genomic_DNA"/>
</dbReference>
<keyword evidence="2" id="KW-0433">Leucine-rich repeat</keyword>
<evidence type="ECO:0000313" key="10">
    <source>
        <dbReference type="Proteomes" id="UP001314169"/>
    </source>
</evidence>
<comment type="similarity">
    <text evidence="1">Belongs to the NLRP family.</text>
</comment>
<dbReference type="Proteomes" id="UP001314169">
    <property type="component" value="Chromosome 15"/>
</dbReference>
<evidence type="ECO:0000256" key="4">
    <source>
        <dbReference type="ARBA" id="ARBA00022741"/>
    </source>
</evidence>
<dbReference type="PROSITE" id="PS50824">
    <property type="entry name" value="DAPIN"/>
    <property type="match status" value="1"/>
</dbReference>
<evidence type="ECO:0008006" key="11">
    <source>
        <dbReference type="Google" id="ProtNLM"/>
    </source>
</evidence>
<dbReference type="SUPFAM" id="SSF52540">
    <property type="entry name" value="P-loop containing nucleoside triphosphate hydrolases"/>
    <property type="match status" value="1"/>
</dbReference>
<accession>A0ABN9ZKQ6</accession>
<gene>
    <name evidence="9" type="ORF">MPIPNATIZW_LOCUS5776</name>
</gene>
<dbReference type="PROSITE" id="PS50837">
    <property type="entry name" value="NACHT"/>
    <property type="match status" value="1"/>
</dbReference>
<reference evidence="9" key="1">
    <citation type="submission" date="2023-12" db="EMBL/GenBank/DDBJ databases">
        <authorList>
            <person name="Brown T."/>
        </authorList>
    </citation>
    <scope>NUCLEOTIDE SEQUENCE</scope>
</reference>
<evidence type="ECO:0000259" key="7">
    <source>
        <dbReference type="PROSITE" id="PS50824"/>
    </source>
</evidence>
<dbReference type="SMART" id="SM00368">
    <property type="entry name" value="LRR_RI"/>
    <property type="match status" value="8"/>
</dbReference>
<dbReference type="InterPro" id="IPR027417">
    <property type="entry name" value="P-loop_NTPase"/>
</dbReference>
<dbReference type="Gene3D" id="3.40.50.300">
    <property type="entry name" value="P-loop containing nucleotide triphosphate hydrolases"/>
    <property type="match status" value="1"/>
</dbReference>
<dbReference type="PANTHER" id="PTHR45690">
    <property type="entry name" value="NACHT, LRR AND PYD DOMAINS-CONTAINING PROTEIN 12"/>
    <property type="match status" value="1"/>
</dbReference>
<dbReference type="PRINTS" id="PR00364">
    <property type="entry name" value="DISEASERSIST"/>
</dbReference>
<dbReference type="Pfam" id="PF13516">
    <property type="entry name" value="LRR_6"/>
    <property type="match status" value="2"/>
</dbReference>
<evidence type="ECO:0000313" key="9">
    <source>
        <dbReference type="EMBL" id="CAK6437470.1"/>
    </source>
</evidence>
<dbReference type="Pfam" id="PF02758">
    <property type="entry name" value="PYRIN"/>
    <property type="match status" value="1"/>
</dbReference>
<dbReference type="SUPFAM" id="SSF47986">
    <property type="entry name" value="DEATH domain"/>
    <property type="match status" value="1"/>
</dbReference>
<organism evidence="9 10">
    <name type="scientific">Pipistrellus nathusii</name>
    <name type="common">Nathusius' pipistrelle</name>
    <dbReference type="NCBI Taxonomy" id="59473"/>
    <lineage>
        <taxon>Eukaryota</taxon>
        <taxon>Metazoa</taxon>
        <taxon>Chordata</taxon>
        <taxon>Craniata</taxon>
        <taxon>Vertebrata</taxon>
        <taxon>Euteleostomi</taxon>
        <taxon>Mammalia</taxon>
        <taxon>Eutheria</taxon>
        <taxon>Laurasiatheria</taxon>
        <taxon>Chiroptera</taxon>
        <taxon>Yangochiroptera</taxon>
        <taxon>Vespertilionidae</taxon>
        <taxon>Pipistrellus</taxon>
    </lineage>
</organism>
<feature type="region of interest" description="Disordered" evidence="6">
    <location>
        <begin position="93"/>
        <end position="135"/>
    </location>
</feature>
<dbReference type="InterPro" id="IPR001611">
    <property type="entry name" value="Leu-rich_rpt"/>
</dbReference>
<dbReference type="Gene3D" id="3.80.10.10">
    <property type="entry name" value="Ribonuclease Inhibitor"/>
    <property type="match status" value="3"/>
</dbReference>
<dbReference type="InterPro" id="IPR041075">
    <property type="entry name" value="NOD1/2_WH"/>
</dbReference>
<dbReference type="Pfam" id="PF17779">
    <property type="entry name" value="WHD_NOD2"/>
    <property type="match status" value="1"/>
</dbReference>
<protein>
    <recommendedName>
        <fullName evidence="11">NLR family pyrin domain containing 2</fullName>
    </recommendedName>
</protein>